<keyword evidence="2" id="KW-1185">Reference proteome</keyword>
<comment type="caution">
    <text evidence="1">The sequence shown here is derived from an EMBL/GenBank/DDBJ whole genome shotgun (WGS) entry which is preliminary data.</text>
</comment>
<dbReference type="InterPro" id="IPR036397">
    <property type="entry name" value="RNaseH_sf"/>
</dbReference>
<dbReference type="OrthoDB" id="8024423at2759"/>
<accession>A0A8X6PPA6</accession>
<dbReference type="InterPro" id="IPR001888">
    <property type="entry name" value="Transposase_1"/>
</dbReference>
<protein>
    <submittedName>
        <fullName evidence="1">Uncharacterized protein</fullName>
    </submittedName>
</protein>
<name>A0A8X6PPA6_NEPPI</name>
<dbReference type="AlphaFoldDB" id="A0A8X6PPA6"/>
<dbReference type="GO" id="GO:0003676">
    <property type="term" value="F:nucleic acid binding"/>
    <property type="evidence" value="ECO:0007669"/>
    <property type="project" value="InterPro"/>
</dbReference>
<dbReference type="Proteomes" id="UP000887013">
    <property type="component" value="Unassembled WGS sequence"/>
</dbReference>
<reference evidence="1" key="1">
    <citation type="submission" date="2020-08" db="EMBL/GenBank/DDBJ databases">
        <title>Multicomponent nature underlies the extraordinary mechanical properties of spider dragline silk.</title>
        <authorList>
            <person name="Kono N."/>
            <person name="Nakamura H."/>
            <person name="Mori M."/>
            <person name="Yoshida Y."/>
            <person name="Ohtoshi R."/>
            <person name="Malay A.D."/>
            <person name="Moran D.A.P."/>
            <person name="Tomita M."/>
            <person name="Numata K."/>
            <person name="Arakawa K."/>
        </authorList>
    </citation>
    <scope>NUCLEOTIDE SEQUENCE</scope>
</reference>
<dbReference type="Pfam" id="PF01359">
    <property type="entry name" value="Transposase_1"/>
    <property type="match status" value="1"/>
</dbReference>
<gene>
    <name evidence="1" type="ORF">NPIL_189951</name>
</gene>
<proteinExistence type="predicted"/>
<dbReference type="Gene3D" id="3.30.420.10">
    <property type="entry name" value="Ribonuclease H-like superfamily/Ribonuclease H"/>
    <property type="match status" value="1"/>
</dbReference>
<evidence type="ECO:0000313" key="1">
    <source>
        <dbReference type="EMBL" id="GFT81705.1"/>
    </source>
</evidence>
<evidence type="ECO:0000313" key="2">
    <source>
        <dbReference type="Proteomes" id="UP000887013"/>
    </source>
</evidence>
<dbReference type="EMBL" id="BMAW01118818">
    <property type="protein sequence ID" value="GFT81705.1"/>
    <property type="molecule type" value="Genomic_DNA"/>
</dbReference>
<organism evidence="1 2">
    <name type="scientific">Nephila pilipes</name>
    <name type="common">Giant wood spider</name>
    <name type="synonym">Nephila maculata</name>
    <dbReference type="NCBI Taxonomy" id="299642"/>
    <lineage>
        <taxon>Eukaryota</taxon>
        <taxon>Metazoa</taxon>
        <taxon>Ecdysozoa</taxon>
        <taxon>Arthropoda</taxon>
        <taxon>Chelicerata</taxon>
        <taxon>Arachnida</taxon>
        <taxon>Araneae</taxon>
        <taxon>Araneomorphae</taxon>
        <taxon>Entelegynae</taxon>
        <taxon>Araneoidea</taxon>
        <taxon>Nephilidae</taxon>
        <taxon>Nephila</taxon>
    </lineage>
</organism>
<sequence>MYRQGIRAHHKLIKTAFNQWRTMYVFLLSQYEAHPFLQRLVIENEKRVLNNNPDEDIMASSGRSTYSYTSTITNNKEGLCVWWGFSRVIHYELHEPFQTVIVTVYCDQLEQVKQKHLNK</sequence>